<dbReference type="InParanoid" id="A0A7R8YT55"/>
<dbReference type="Pfam" id="PF07648">
    <property type="entry name" value="Kazal_2"/>
    <property type="match status" value="1"/>
</dbReference>
<evidence type="ECO:0000256" key="1">
    <source>
        <dbReference type="SAM" id="SignalP"/>
    </source>
</evidence>
<organism evidence="3 4">
    <name type="scientific">Hermetia illucens</name>
    <name type="common">Black soldier fly</name>
    <dbReference type="NCBI Taxonomy" id="343691"/>
    <lineage>
        <taxon>Eukaryota</taxon>
        <taxon>Metazoa</taxon>
        <taxon>Ecdysozoa</taxon>
        <taxon>Arthropoda</taxon>
        <taxon>Hexapoda</taxon>
        <taxon>Insecta</taxon>
        <taxon>Pterygota</taxon>
        <taxon>Neoptera</taxon>
        <taxon>Endopterygota</taxon>
        <taxon>Diptera</taxon>
        <taxon>Brachycera</taxon>
        <taxon>Stratiomyomorpha</taxon>
        <taxon>Stratiomyidae</taxon>
        <taxon>Hermetiinae</taxon>
        <taxon>Hermetia</taxon>
    </lineage>
</organism>
<accession>A0A7R8YT55</accession>
<feature type="signal peptide" evidence="1">
    <location>
        <begin position="1"/>
        <end position="26"/>
    </location>
</feature>
<feature type="chain" id="PRO_5030867286" description="Kazal-like domain-containing protein" evidence="1">
    <location>
        <begin position="27"/>
        <end position="101"/>
    </location>
</feature>
<protein>
    <recommendedName>
        <fullName evidence="2">Kazal-like domain-containing protein</fullName>
    </recommendedName>
</protein>
<dbReference type="AlphaFoldDB" id="A0A7R8YT55"/>
<dbReference type="InterPro" id="IPR002350">
    <property type="entry name" value="Kazal_dom"/>
</dbReference>
<dbReference type="EMBL" id="LR899010">
    <property type="protein sequence ID" value="CAD7081329.1"/>
    <property type="molecule type" value="Genomic_DNA"/>
</dbReference>
<dbReference type="Proteomes" id="UP000594454">
    <property type="component" value="Chromosome 2"/>
</dbReference>
<dbReference type="SUPFAM" id="SSF100895">
    <property type="entry name" value="Kazal-type serine protease inhibitors"/>
    <property type="match status" value="1"/>
</dbReference>
<sequence length="101" mass="11453">MSCSRLTRQKFLSVFLLLQLISVVACAIDNEEPIPELRSKKPCPETCPCTYEPVCVVDGYTRVTIINECVMNMVNCRNHKSYYVYLNDECPQPEKGFVGIG</sequence>
<keyword evidence="4" id="KW-1185">Reference proteome</keyword>
<gene>
    <name evidence="3" type="ORF">HERILL_LOCUS4444</name>
</gene>
<dbReference type="InterPro" id="IPR036058">
    <property type="entry name" value="Kazal_dom_sf"/>
</dbReference>
<reference evidence="3 4" key="1">
    <citation type="submission" date="2020-11" db="EMBL/GenBank/DDBJ databases">
        <authorList>
            <person name="Wallbank WR R."/>
            <person name="Pardo Diaz C."/>
            <person name="Kozak K."/>
            <person name="Martin S."/>
            <person name="Jiggins C."/>
            <person name="Moest M."/>
            <person name="Warren A I."/>
            <person name="Generalovic N T."/>
            <person name="Byers J.R.P. K."/>
            <person name="Montejo-Kovacevich G."/>
            <person name="Yen C E."/>
        </authorList>
    </citation>
    <scope>NUCLEOTIDE SEQUENCE [LARGE SCALE GENOMIC DNA]</scope>
</reference>
<dbReference type="Gene3D" id="3.30.60.30">
    <property type="match status" value="1"/>
</dbReference>
<dbReference type="PROSITE" id="PS51257">
    <property type="entry name" value="PROKAR_LIPOPROTEIN"/>
    <property type="match status" value="1"/>
</dbReference>
<feature type="domain" description="Kazal-like" evidence="2">
    <location>
        <begin position="37"/>
        <end position="92"/>
    </location>
</feature>
<dbReference type="PROSITE" id="PS51465">
    <property type="entry name" value="KAZAL_2"/>
    <property type="match status" value="1"/>
</dbReference>
<evidence type="ECO:0000313" key="3">
    <source>
        <dbReference type="EMBL" id="CAD7081329.1"/>
    </source>
</evidence>
<name>A0A7R8YT55_HERIL</name>
<proteinExistence type="predicted"/>
<keyword evidence="1" id="KW-0732">Signal</keyword>
<evidence type="ECO:0000313" key="4">
    <source>
        <dbReference type="Proteomes" id="UP000594454"/>
    </source>
</evidence>
<evidence type="ECO:0000259" key="2">
    <source>
        <dbReference type="PROSITE" id="PS51465"/>
    </source>
</evidence>